<dbReference type="GO" id="GO:0016616">
    <property type="term" value="F:oxidoreductase activity, acting on the CH-OH group of donors, NAD or NADP as acceptor"/>
    <property type="evidence" value="ECO:0007669"/>
    <property type="project" value="TreeGrafter"/>
</dbReference>
<keyword evidence="1" id="KW-0560">Oxidoreductase</keyword>
<accession>A0A177C6Z9</accession>
<dbReference type="SUPFAM" id="SSF51735">
    <property type="entry name" value="NAD(P)-binding Rossmann-fold domains"/>
    <property type="match status" value="1"/>
</dbReference>
<reference evidence="4 5" key="1">
    <citation type="submission" date="2016-05" db="EMBL/GenBank/DDBJ databases">
        <title>Comparative analysis of secretome profiles of manganese(II)-oxidizing ascomycete fungi.</title>
        <authorList>
            <consortium name="DOE Joint Genome Institute"/>
            <person name="Zeiner C.A."/>
            <person name="Purvine S.O."/>
            <person name="Zink E.M."/>
            <person name="Wu S."/>
            <person name="Pasa-Tolic L."/>
            <person name="Chaput D.L."/>
            <person name="Haridas S."/>
            <person name="Grigoriev I.V."/>
            <person name="Santelli C.M."/>
            <person name="Hansel C.M."/>
        </authorList>
    </citation>
    <scope>NUCLEOTIDE SEQUENCE [LARGE SCALE GENOMIC DNA]</scope>
    <source>
        <strain evidence="4 5">AP3s5-JAC2a</strain>
    </source>
</reference>
<dbReference type="GeneID" id="28760199"/>
<evidence type="ECO:0000313" key="4">
    <source>
        <dbReference type="EMBL" id="OAG02642.1"/>
    </source>
</evidence>
<keyword evidence="5" id="KW-1185">Reference proteome</keyword>
<dbReference type="Proteomes" id="UP000077069">
    <property type="component" value="Unassembled WGS sequence"/>
</dbReference>
<feature type="domain" description="NAD-dependent epimerase/dehydratase" evidence="3">
    <location>
        <begin position="6"/>
        <end position="267"/>
    </location>
</feature>
<dbReference type="RefSeq" id="XP_018033007.1">
    <property type="nucleotide sequence ID" value="XM_018176713.1"/>
</dbReference>
<comment type="similarity">
    <text evidence="2">Belongs to the NAD(P)-dependent epimerase/dehydratase family. Dihydroflavonol-4-reductase subfamily.</text>
</comment>
<dbReference type="InterPro" id="IPR001509">
    <property type="entry name" value="Epimerase_deHydtase"/>
</dbReference>
<sequence length="350" mass="36741">MSKGTVLISGLNGFIAGVTAKYLLDNGYNVRGTVRKSSSATAIVEGPLKSYAESGALTVVEVPDITIPGAFDEAVKGITAIAHLASPVSFNFTDPDPIIKAALSGTTTILNSALKAGPQLKSFIFLSSIVAIMSGNPAPYTYTEKDWNNWAEPTVAAKGKDAPGAAIYCASKAAAEKAFWKFREDNKPAFAQTALNPVFVIGPPLIAPKTPADIGETIHAIWNIFSGGKFPPEGLTPGLGTTVDVRDVAAQIEYAIAHPDETDGERYLSSAAVATAQSTADILRKAFPEAKGRIVEGTPGKGYKSDYTLLDVENVQASDGSKAKKLLKGGAYIPHEKSVVDTARSFAHLV</sequence>
<feature type="non-terminal residue" evidence="4">
    <location>
        <position position="1"/>
    </location>
</feature>
<dbReference type="InterPro" id="IPR036291">
    <property type="entry name" value="NAD(P)-bd_dom_sf"/>
</dbReference>
<evidence type="ECO:0000256" key="1">
    <source>
        <dbReference type="ARBA" id="ARBA00023002"/>
    </source>
</evidence>
<evidence type="ECO:0000313" key="5">
    <source>
        <dbReference type="Proteomes" id="UP000077069"/>
    </source>
</evidence>
<proteinExistence type="inferred from homology"/>
<evidence type="ECO:0000259" key="3">
    <source>
        <dbReference type="Pfam" id="PF01370"/>
    </source>
</evidence>
<dbReference type="InterPro" id="IPR050425">
    <property type="entry name" value="NAD(P)_dehydrat-like"/>
</dbReference>
<gene>
    <name evidence="4" type="ORF">CC84DRAFT_1150616</name>
</gene>
<name>A0A177C6Z9_9PLEO</name>
<organism evidence="4 5">
    <name type="scientific">Paraphaeosphaeria sporulosa</name>
    <dbReference type="NCBI Taxonomy" id="1460663"/>
    <lineage>
        <taxon>Eukaryota</taxon>
        <taxon>Fungi</taxon>
        <taxon>Dikarya</taxon>
        <taxon>Ascomycota</taxon>
        <taxon>Pezizomycotina</taxon>
        <taxon>Dothideomycetes</taxon>
        <taxon>Pleosporomycetidae</taxon>
        <taxon>Pleosporales</taxon>
        <taxon>Massarineae</taxon>
        <taxon>Didymosphaeriaceae</taxon>
        <taxon>Paraphaeosphaeria</taxon>
    </lineage>
</organism>
<evidence type="ECO:0000256" key="2">
    <source>
        <dbReference type="ARBA" id="ARBA00023445"/>
    </source>
</evidence>
<dbReference type="InParanoid" id="A0A177C6Z9"/>
<dbReference type="Pfam" id="PF01370">
    <property type="entry name" value="Epimerase"/>
    <property type="match status" value="1"/>
</dbReference>
<dbReference type="STRING" id="1460663.A0A177C6Z9"/>
<protein>
    <submittedName>
        <fullName evidence="4">NAD(P)-binding protein</fullName>
    </submittedName>
</protein>
<dbReference type="PANTHER" id="PTHR10366:SF564">
    <property type="entry name" value="STEROL-4-ALPHA-CARBOXYLATE 3-DEHYDROGENASE, DECARBOXYLATING"/>
    <property type="match status" value="1"/>
</dbReference>
<dbReference type="EMBL" id="KV441555">
    <property type="protein sequence ID" value="OAG02642.1"/>
    <property type="molecule type" value="Genomic_DNA"/>
</dbReference>
<dbReference type="PANTHER" id="PTHR10366">
    <property type="entry name" value="NAD DEPENDENT EPIMERASE/DEHYDRATASE"/>
    <property type="match status" value="1"/>
</dbReference>
<dbReference type="OrthoDB" id="2735536at2759"/>
<dbReference type="AlphaFoldDB" id="A0A177C6Z9"/>
<dbReference type="Gene3D" id="3.40.50.720">
    <property type="entry name" value="NAD(P)-binding Rossmann-like Domain"/>
    <property type="match status" value="1"/>
</dbReference>